<dbReference type="Gene3D" id="1.10.510.10">
    <property type="entry name" value="Transferase(Phosphotransferase) domain 1"/>
    <property type="match status" value="1"/>
</dbReference>
<dbReference type="Proteomes" id="UP000594262">
    <property type="component" value="Unplaced"/>
</dbReference>
<evidence type="ECO:0000259" key="1">
    <source>
        <dbReference type="PROSITE" id="PS50011"/>
    </source>
</evidence>
<sequence length="156" mass="17545">MSQKSISISSISNFKSIIEGVADGLNFLFDKGVIHNHLINDNVIVRDGSPRIVGFTFSCRVYSTKNNVQEVLKKFQGSNHLAPELFNGSCASYSTDVYAFGVLVQSILKMKFGFTMNTTFKSRVDCYADSCLYTADLRPPHKFLASKTKRMLYYKI</sequence>
<evidence type="ECO:0000313" key="3">
    <source>
        <dbReference type="Proteomes" id="UP000594262"/>
    </source>
</evidence>
<organism evidence="2 3">
    <name type="scientific">Clytia hemisphaerica</name>
    <dbReference type="NCBI Taxonomy" id="252671"/>
    <lineage>
        <taxon>Eukaryota</taxon>
        <taxon>Metazoa</taxon>
        <taxon>Cnidaria</taxon>
        <taxon>Hydrozoa</taxon>
        <taxon>Hydroidolina</taxon>
        <taxon>Leptothecata</taxon>
        <taxon>Obeliida</taxon>
        <taxon>Clytiidae</taxon>
        <taxon>Clytia</taxon>
    </lineage>
</organism>
<dbReference type="GO" id="GO:0004672">
    <property type="term" value="F:protein kinase activity"/>
    <property type="evidence" value="ECO:0007669"/>
    <property type="project" value="InterPro"/>
</dbReference>
<accession>A0A7M5XJV6</accession>
<dbReference type="Pfam" id="PF00069">
    <property type="entry name" value="Pkinase"/>
    <property type="match status" value="1"/>
</dbReference>
<dbReference type="InterPro" id="IPR000719">
    <property type="entry name" value="Prot_kinase_dom"/>
</dbReference>
<proteinExistence type="predicted"/>
<dbReference type="OrthoDB" id="5974690at2759"/>
<name>A0A7M5XJV6_9CNID</name>
<feature type="domain" description="Protein kinase" evidence="1">
    <location>
        <begin position="1"/>
        <end position="156"/>
    </location>
</feature>
<keyword evidence="3" id="KW-1185">Reference proteome</keyword>
<evidence type="ECO:0000313" key="2">
    <source>
        <dbReference type="EnsemblMetazoa" id="CLYHEMP024117.2"/>
    </source>
</evidence>
<dbReference type="InterPro" id="IPR011009">
    <property type="entry name" value="Kinase-like_dom_sf"/>
</dbReference>
<dbReference type="AlphaFoldDB" id="A0A7M5XJV6"/>
<dbReference type="SUPFAM" id="SSF56112">
    <property type="entry name" value="Protein kinase-like (PK-like)"/>
    <property type="match status" value="1"/>
</dbReference>
<dbReference type="PROSITE" id="PS50011">
    <property type="entry name" value="PROTEIN_KINASE_DOM"/>
    <property type="match status" value="1"/>
</dbReference>
<protein>
    <recommendedName>
        <fullName evidence="1">Protein kinase domain-containing protein</fullName>
    </recommendedName>
</protein>
<dbReference type="GO" id="GO:0005524">
    <property type="term" value="F:ATP binding"/>
    <property type="evidence" value="ECO:0007669"/>
    <property type="project" value="InterPro"/>
</dbReference>
<reference evidence="2" key="1">
    <citation type="submission" date="2021-01" db="UniProtKB">
        <authorList>
            <consortium name="EnsemblMetazoa"/>
        </authorList>
    </citation>
    <scope>IDENTIFICATION</scope>
</reference>
<dbReference type="EnsemblMetazoa" id="CLYHEMT024117.2">
    <property type="protein sequence ID" value="CLYHEMP024117.2"/>
    <property type="gene ID" value="CLYHEMG024117"/>
</dbReference>